<feature type="non-terminal residue" evidence="1">
    <location>
        <position position="1"/>
    </location>
</feature>
<reference evidence="1" key="1">
    <citation type="submission" date="2020-01" db="EMBL/GenBank/DDBJ databases">
        <authorList>
            <consortium name="DOE Joint Genome Institute"/>
            <person name="Haridas S."/>
            <person name="Albert R."/>
            <person name="Binder M."/>
            <person name="Bloem J."/>
            <person name="Labutti K."/>
            <person name="Salamov A."/>
            <person name="Andreopoulos B."/>
            <person name="Baker S.E."/>
            <person name="Barry K."/>
            <person name="Bills G."/>
            <person name="Bluhm B.H."/>
            <person name="Cannon C."/>
            <person name="Castanera R."/>
            <person name="Culley D.E."/>
            <person name="Daum C."/>
            <person name="Ezra D."/>
            <person name="Gonzalez J.B."/>
            <person name="Henrissat B."/>
            <person name="Kuo A."/>
            <person name="Liang C."/>
            <person name="Lipzen A."/>
            <person name="Lutzoni F."/>
            <person name="Magnuson J."/>
            <person name="Mondo S."/>
            <person name="Nolan M."/>
            <person name="Ohm R."/>
            <person name="Pangilinan J."/>
            <person name="Park H.-J."/>
            <person name="Ramirez L."/>
            <person name="Alfaro M."/>
            <person name="Sun H."/>
            <person name="Tritt A."/>
            <person name="Yoshinaga Y."/>
            <person name="Zwiers L.-H."/>
            <person name="Turgeon B.G."/>
            <person name="Goodwin S.B."/>
            <person name="Spatafora J.W."/>
            <person name="Crous P.W."/>
            <person name="Grigoriev I.V."/>
        </authorList>
    </citation>
    <scope>NUCLEOTIDE SEQUENCE</scope>
    <source>
        <strain evidence="1">IPT5</strain>
    </source>
</reference>
<dbReference type="Proteomes" id="UP000799423">
    <property type="component" value="Unassembled WGS sequence"/>
</dbReference>
<evidence type="ECO:0000313" key="1">
    <source>
        <dbReference type="EMBL" id="KAF2843975.1"/>
    </source>
</evidence>
<dbReference type="AlphaFoldDB" id="A0A6A7APH0"/>
<sequence length="202" mass="23521">YETRRAVFTNLTAYETAKLDVSLSTDSRGPFLGQWEREIFLNPVRDILSSTLETKWLCSEGLQLVLIGADLPILKRRLSQTEEHGRKHGYQRRLQIYAIGMFPLAKIGFETQNRVLQYSLHGRYSTLRAFRDKYHLLRMQKEKEFNPLANATFLLAFGVPMDPYNEGIKGRWQRLSEVPEQTIDLMVYVPSLQDRLLGEVRL</sequence>
<proteinExistence type="predicted"/>
<feature type="non-terminal residue" evidence="1">
    <location>
        <position position="202"/>
    </location>
</feature>
<name>A0A6A7APH0_9PLEO</name>
<evidence type="ECO:0000313" key="2">
    <source>
        <dbReference type="Proteomes" id="UP000799423"/>
    </source>
</evidence>
<gene>
    <name evidence="1" type="ORF">T440DRAFT_364391</name>
</gene>
<dbReference type="EMBL" id="MU006448">
    <property type="protein sequence ID" value="KAF2843975.1"/>
    <property type="molecule type" value="Genomic_DNA"/>
</dbReference>
<dbReference type="OrthoDB" id="3791002at2759"/>
<protein>
    <submittedName>
        <fullName evidence="1">Uncharacterized protein</fullName>
    </submittedName>
</protein>
<keyword evidence="2" id="KW-1185">Reference proteome</keyword>
<accession>A0A6A7APH0</accession>
<organism evidence="1 2">
    <name type="scientific">Plenodomus tracheiphilus IPT5</name>
    <dbReference type="NCBI Taxonomy" id="1408161"/>
    <lineage>
        <taxon>Eukaryota</taxon>
        <taxon>Fungi</taxon>
        <taxon>Dikarya</taxon>
        <taxon>Ascomycota</taxon>
        <taxon>Pezizomycotina</taxon>
        <taxon>Dothideomycetes</taxon>
        <taxon>Pleosporomycetidae</taxon>
        <taxon>Pleosporales</taxon>
        <taxon>Pleosporineae</taxon>
        <taxon>Leptosphaeriaceae</taxon>
        <taxon>Plenodomus</taxon>
    </lineage>
</organism>